<keyword evidence="3" id="KW-0233">DNA recombination</keyword>
<evidence type="ECO:0000313" key="5">
    <source>
        <dbReference type="EMBL" id="TCN57620.1"/>
    </source>
</evidence>
<dbReference type="InterPro" id="IPR013762">
    <property type="entry name" value="Integrase-like_cat_sf"/>
</dbReference>
<name>A0A4Y7UBU4_9FLAO</name>
<dbReference type="Proteomes" id="UP000295270">
    <property type="component" value="Unassembled WGS sequence"/>
</dbReference>
<dbReference type="PANTHER" id="PTHR30349">
    <property type="entry name" value="PHAGE INTEGRASE-RELATED"/>
    <property type="match status" value="1"/>
</dbReference>
<dbReference type="OrthoDB" id="1098628at2"/>
<dbReference type="GO" id="GO:0006310">
    <property type="term" value="P:DNA recombination"/>
    <property type="evidence" value="ECO:0007669"/>
    <property type="project" value="UniProtKB-KW"/>
</dbReference>
<feature type="domain" description="Tyr recombinase" evidence="4">
    <location>
        <begin position="227"/>
        <end position="399"/>
    </location>
</feature>
<dbReference type="InterPro" id="IPR002104">
    <property type="entry name" value="Integrase_catalytic"/>
</dbReference>
<evidence type="ECO:0000313" key="8">
    <source>
        <dbReference type="Proteomes" id="UP000298340"/>
    </source>
</evidence>
<sequence length="407" mass="47825">MLKIYFYLKSERVNGRDESCICARIHYKQESISVSTGKYISKERWNFTNKLRNVLKLEKEKVIRRSLDLFHLTIEKKFNELIQHNTDISLLNLRDELKGKRIIKENGISIIEVLEMHIEYFRKKVSIAERSQATLQKYERSKELLMIFTLKEYDNVDFAWSKIDSPFIFNLESYLKYESNFKGRIGIKNNSVVKYMRMYKTAFNYAVKMGKLDRNPFDIYEGKLNIKNAVYLTPEELKTIETKKFGNERLEKVKDIFLFCCYTGYAPIDACSLTVNNLVTDNNNDQWIQTNRAKTSIRSNVPILPPVQKIIKKYKDQQTGLIPQLSNQKMNEYLKEIAILCKIDKNLTWYAARHTFATTVTLGNGVRIENVSSMMGHTNILQTQHYAKVLDSNVKEDMNKLIEKYKN</sequence>
<dbReference type="InterPro" id="IPR050090">
    <property type="entry name" value="Tyrosine_recombinase_XerCD"/>
</dbReference>
<dbReference type="EMBL" id="QWDN01000004">
    <property type="protein sequence ID" value="TEB43927.1"/>
    <property type="molecule type" value="Genomic_DNA"/>
</dbReference>
<dbReference type="Pfam" id="PF17293">
    <property type="entry name" value="Arm-DNA-bind_5"/>
    <property type="match status" value="1"/>
</dbReference>
<dbReference type="RefSeq" id="WP_132036170.1">
    <property type="nucleotide sequence ID" value="NZ_QWDN01000004.1"/>
</dbReference>
<evidence type="ECO:0000259" key="4">
    <source>
        <dbReference type="PROSITE" id="PS51898"/>
    </source>
</evidence>
<evidence type="ECO:0000256" key="2">
    <source>
        <dbReference type="ARBA" id="ARBA00023125"/>
    </source>
</evidence>
<dbReference type="Pfam" id="PF00589">
    <property type="entry name" value="Phage_integrase"/>
    <property type="match status" value="1"/>
</dbReference>
<dbReference type="AlphaFoldDB" id="A0A4Y7UBU4"/>
<reference evidence="5" key="3">
    <citation type="submission" date="2019-03" db="EMBL/GenBank/DDBJ databases">
        <authorList>
            <person name="Whitman W."/>
            <person name="Huntemann M."/>
            <person name="Clum A."/>
            <person name="Pillay M."/>
            <person name="Palaniappan K."/>
            <person name="Varghese N."/>
            <person name="Mikhailova N."/>
            <person name="Stamatis D."/>
            <person name="Reddy T."/>
            <person name="Daum C."/>
            <person name="Shapiro N."/>
            <person name="Ivanova N."/>
            <person name="Kyrpides N."/>
            <person name="Woyke T."/>
        </authorList>
    </citation>
    <scope>NUCLEOTIDE SEQUENCE</scope>
    <source>
        <strain evidence="5">P5626</strain>
    </source>
</reference>
<comment type="caution">
    <text evidence="6">The sequence shown here is derived from an EMBL/GenBank/DDBJ whole genome shotgun (WGS) entry which is preliminary data.</text>
</comment>
<dbReference type="GO" id="GO:0015074">
    <property type="term" value="P:DNA integration"/>
    <property type="evidence" value="ECO:0007669"/>
    <property type="project" value="InterPro"/>
</dbReference>
<organism evidence="6 8">
    <name type="scientific">Flavobacterium circumlabens</name>
    <dbReference type="NCBI Taxonomy" id="2133765"/>
    <lineage>
        <taxon>Bacteria</taxon>
        <taxon>Pseudomonadati</taxon>
        <taxon>Bacteroidota</taxon>
        <taxon>Flavobacteriia</taxon>
        <taxon>Flavobacteriales</taxon>
        <taxon>Flavobacteriaceae</taxon>
        <taxon>Flavobacterium</taxon>
    </lineage>
</organism>
<dbReference type="PROSITE" id="PS51898">
    <property type="entry name" value="TYR_RECOMBINASE"/>
    <property type="match status" value="1"/>
</dbReference>
<dbReference type="GO" id="GO:0003677">
    <property type="term" value="F:DNA binding"/>
    <property type="evidence" value="ECO:0007669"/>
    <property type="project" value="UniProtKB-KW"/>
</dbReference>
<reference evidence="6 8" key="2">
    <citation type="journal article" date="2018" name="Syst. Appl. Microbiol.">
        <title>Flavobacterium circumlabens sp. nov. and Flavobacterium cupreum sp. nov., two psychrotrophic species isolated from Antarctic environmental samples.</title>
        <authorList>
            <person name="Kralova S."/>
            <person name="Busse H.J."/>
            <person name="Svec P."/>
            <person name="Maslanova I."/>
            <person name="Stankova E."/>
            <person name="Bartak M."/>
            <person name="Sedlacek I."/>
        </authorList>
    </citation>
    <scope>NUCLEOTIDE SEQUENCE [LARGE SCALE GENOMIC DNA]</scope>
    <source>
        <strain evidence="6 8">CCM 8828</strain>
    </source>
</reference>
<dbReference type="InterPro" id="IPR010998">
    <property type="entry name" value="Integrase_recombinase_N"/>
</dbReference>
<accession>A0A4Y7UBU4</accession>
<dbReference type="Pfam" id="PF13102">
    <property type="entry name" value="Phage_int_SAM_5"/>
    <property type="match status" value="1"/>
</dbReference>
<dbReference type="InterPro" id="IPR025269">
    <property type="entry name" value="SAM-like_dom"/>
</dbReference>
<proteinExistence type="inferred from homology"/>
<dbReference type="Gene3D" id="1.10.150.130">
    <property type="match status" value="1"/>
</dbReference>
<dbReference type="CDD" id="cd01185">
    <property type="entry name" value="INTN1_C_like"/>
    <property type="match status" value="1"/>
</dbReference>
<dbReference type="SUPFAM" id="SSF56349">
    <property type="entry name" value="DNA breaking-rejoining enzymes"/>
    <property type="match status" value="1"/>
</dbReference>
<evidence type="ECO:0000256" key="3">
    <source>
        <dbReference type="ARBA" id="ARBA00023172"/>
    </source>
</evidence>
<dbReference type="Proteomes" id="UP000298340">
    <property type="component" value="Unassembled WGS sequence"/>
</dbReference>
<keyword evidence="7" id="KW-1185">Reference proteome</keyword>
<dbReference type="Gene3D" id="1.10.443.10">
    <property type="entry name" value="Intergrase catalytic core"/>
    <property type="match status" value="1"/>
</dbReference>
<evidence type="ECO:0000313" key="7">
    <source>
        <dbReference type="Proteomes" id="UP000295270"/>
    </source>
</evidence>
<gene>
    <name evidence="6" type="ORF">D0809_13635</name>
    <name evidence="5" type="ORF">EV142_104281</name>
</gene>
<evidence type="ECO:0000313" key="6">
    <source>
        <dbReference type="EMBL" id="TEB43927.1"/>
    </source>
</evidence>
<dbReference type="InterPro" id="IPR035386">
    <property type="entry name" value="Arm-DNA-bind_5"/>
</dbReference>
<evidence type="ECO:0000256" key="1">
    <source>
        <dbReference type="ARBA" id="ARBA00008857"/>
    </source>
</evidence>
<reference evidence="5 7" key="1">
    <citation type="journal article" date="2015" name="Stand. Genomic Sci.">
        <title>Genomic Encyclopedia of Bacterial and Archaeal Type Strains, Phase III: the genomes of soil and plant-associated and newly described type strains.</title>
        <authorList>
            <person name="Whitman W.B."/>
            <person name="Woyke T."/>
            <person name="Klenk H.P."/>
            <person name="Zhou Y."/>
            <person name="Lilburn T.G."/>
            <person name="Beck B.J."/>
            <person name="De Vos P."/>
            <person name="Vandamme P."/>
            <person name="Eisen J.A."/>
            <person name="Garrity G."/>
            <person name="Hugenholtz P."/>
            <person name="Kyrpides N.C."/>
        </authorList>
    </citation>
    <scope>NUCLEOTIDE SEQUENCE [LARGE SCALE GENOMIC DNA]</scope>
    <source>
        <strain evidence="5 7">P5626</strain>
    </source>
</reference>
<dbReference type="EMBL" id="SLWA01000004">
    <property type="protein sequence ID" value="TCN57620.1"/>
    <property type="molecule type" value="Genomic_DNA"/>
</dbReference>
<dbReference type="InterPro" id="IPR011010">
    <property type="entry name" value="DNA_brk_join_enz"/>
</dbReference>
<keyword evidence="2" id="KW-0238">DNA-binding</keyword>
<dbReference type="PANTHER" id="PTHR30349:SF64">
    <property type="entry name" value="PROPHAGE INTEGRASE INTD-RELATED"/>
    <property type="match status" value="1"/>
</dbReference>
<protein>
    <submittedName>
        <fullName evidence="6">Site-specific integrase</fullName>
    </submittedName>
    <submittedName>
        <fullName evidence="5">Site-specific recombinase XerD</fullName>
    </submittedName>
</protein>
<comment type="similarity">
    <text evidence="1">Belongs to the 'phage' integrase family.</text>
</comment>